<dbReference type="InterPro" id="IPR000620">
    <property type="entry name" value="EamA_dom"/>
</dbReference>
<dbReference type="Pfam" id="PF00892">
    <property type="entry name" value="EamA"/>
    <property type="match status" value="2"/>
</dbReference>
<evidence type="ECO:0000256" key="1">
    <source>
        <dbReference type="ARBA" id="ARBA00004651"/>
    </source>
</evidence>
<evidence type="ECO:0000256" key="7">
    <source>
        <dbReference type="SAM" id="Phobius"/>
    </source>
</evidence>
<keyword evidence="6 7" id="KW-0472">Membrane</keyword>
<dbReference type="Gene3D" id="1.10.3730.20">
    <property type="match status" value="1"/>
</dbReference>
<feature type="transmembrane region" description="Helical" evidence="7">
    <location>
        <begin position="229"/>
        <end position="247"/>
    </location>
</feature>
<comment type="similarity">
    <text evidence="2">Belongs to the EamA transporter family.</text>
</comment>
<feature type="domain" description="EamA" evidence="8">
    <location>
        <begin position="20"/>
        <end position="149"/>
    </location>
</feature>
<name>A0AAI9D8I2_PROST</name>
<evidence type="ECO:0000259" key="8">
    <source>
        <dbReference type="Pfam" id="PF00892"/>
    </source>
</evidence>
<reference evidence="9" key="1">
    <citation type="submission" date="2024-02" db="EMBL/GenBank/DDBJ databases">
        <authorList>
            <consortium name="Clinical and Environmental Microbiology Branch: Whole genome sequencing antimicrobial resistance pathogens in the healthcare setting"/>
        </authorList>
    </citation>
    <scope>NUCLEOTIDE SEQUENCE</scope>
    <source>
        <strain evidence="9">2021GO-0154</strain>
    </source>
</reference>
<dbReference type="PANTHER" id="PTHR32322">
    <property type="entry name" value="INNER MEMBRANE TRANSPORTER"/>
    <property type="match status" value="1"/>
</dbReference>
<evidence type="ECO:0000256" key="6">
    <source>
        <dbReference type="ARBA" id="ARBA00023136"/>
    </source>
</evidence>
<evidence type="ECO:0000256" key="4">
    <source>
        <dbReference type="ARBA" id="ARBA00022692"/>
    </source>
</evidence>
<dbReference type="GO" id="GO:0016020">
    <property type="term" value="C:membrane"/>
    <property type="evidence" value="ECO:0007669"/>
    <property type="project" value="UniProtKB-SubCell"/>
</dbReference>
<feature type="transmembrane region" description="Helical" evidence="7">
    <location>
        <begin position="104"/>
        <end position="125"/>
    </location>
</feature>
<feature type="transmembrane region" description="Helical" evidence="7">
    <location>
        <begin position="76"/>
        <end position="98"/>
    </location>
</feature>
<evidence type="ECO:0000256" key="3">
    <source>
        <dbReference type="ARBA" id="ARBA00022475"/>
    </source>
</evidence>
<keyword evidence="4 7" id="KW-0812">Transmembrane</keyword>
<keyword evidence="3" id="KW-1003">Cell membrane</keyword>
<comment type="subcellular location">
    <subcellularLocation>
        <location evidence="1">Cell membrane</location>
        <topology evidence="1">Multi-pass membrane protein</topology>
    </subcellularLocation>
</comment>
<feature type="transmembrane region" description="Helical" evidence="7">
    <location>
        <begin position="12"/>
        <end position="32"/>
    </location>
</feature>
<organism evidence="9">
    <name type="scientific">Providencia stuartii</name>
    <dbReference type="NCBI Taxonomy" id="588"/>
    <lineage>
        <taxon>Bacteria</taxon>
        <taxon>Pseudomonadati</taxon>
        <taxon>Pseudomonadota</taxon>
        <taxon>Gammaproteobacteria</taxon>
        <taxon>Enterobacterales</taxon>
        <taxon>Morganellaceae</taxon>
        <taxon>Providencia</taxon>
    </lineage>
</organism>
<keyword evidence="5 7" id="KW-1133">Transmembrane helix</keyword>
<proteinExistence type="inferred from homology"/>
<dbReference type="InterPro" id="IPR037185">
    <property type="entry name" value="EmrE-like"/>
</dbReference>
<feature type="transmembrane region" description="Helical" evidence="7">
    <location>
        <begin position="162"/>
        <end position="182"/>
    </location>
</feature>
<feature type="transmembrane region" description="Helical" evidence="7">
    <location>
        <begin position="284"/>
        <end position="301"/>
    </location>
</feature>
<dbReference type="InterPro" id="IPR050638">
    <property type="entry name" value="AA-Vitamin_Transporters"/>
</dbReference>
<dbReference type="EMBL" id="ABMABF030000001">
    <property type="protein sequence ID" value="EMJ5132521.1"/>
    <property type="molecule type" value="Genomic_DNA"/>
</dbReference>
<accession>A0AAI9D8I2</accession>
<feature type="domain" description="EamA" evidence="8">
    <location>
        <begin position="163"/>
        <end position="300"/>
    </location>
</feature>
<feature type="transmembrane region" description="Helical" evidence="7">
    <location>
        <begin position="259"/>
        <end position="278"/>
    </location>
</feature>
<evidence type="ECO:0000256" key="5">
    <source>
        <dbReference type="ARBA" id="ARBA00022989"/>
    </source>
</evidence>
<dbReference type="SUPFAM" id="SSF103481">
    <property type="entry name" value="Multidrug resistance efflux transporter EmrE"/>
    <property type="match status" value="2"/>
</dbReference>
<feature type="transmembrane region" description="Helical" evidence="7">
    <location>
        <begin position="44"/>
        <end position="64"/>
    </location>
</feature>
<protein>
    <submittedName>
        <fullName evidence="9">EamA family transporter</fullName>
    </submittedName>
</protein>
<sequence>MFSGRVINLSQSVNYTFIQLTLVSILWGGTFIAGRYIQPEISPLLSATIRFILASAALILVLSCKKIGWKKVSLKQFMQVAILGLSGVFVYQVLFFYGLQIIPASRAALLVAINPAMIALISFLIWREKISISKSIGIILCVFGAFILLSDKTSGIEGFMTNTGDLAILGCVVSWGIYTVAGKHVIRQIGALHTVAYAVLFGTLLLIICTVFSGEAVLNDLSKLNMTDLLSLSYLGILGSAVAYVWYYQGVNKIGAANAGAFIALNPLTAVIAGGILLDEKVSAMVLFGGGLIIMGILIANKRTKTQSEL</sequence>
<comment type="caution">
    <text evidence="9">The sequence shown here is derived from an EMBL/GenBank/DDBJ whole genome shotgun (WGS) entry which is preliminary data.</text>
</comment>
<feature type="transmembrane region" description="Helical" evidence="7">
    <location>
        <begin position="132"/>
        <end position="150"/>
    </location>
</feature>
<dbReference type="AlphaFoldDB" id="A0AAI9D8I2"/>
<feature type="transmembrane region" description="Helical" evidence="7">
    <location>
        <begin position="194"/>
        <end position="217"/>
    </location>
</feature>
<evidence type="ECO:0000256" key="2">
    <source>
        <dbReference type="ARBA" id="ARBA00007362"/>
    </source>
</evidence>
<evidence type="ECO:0000313" key="9">
    <source>
        <dbReference type="EMBL" id="EMJ5132521.1"/>
    </source>
</evidence>
<gene>
    <name evidence="9" type="ORF">RG298_000185</name>
</gene>
<dbReference type="PANTHER" id="PTHR32322:SF2">
    <property type="entry name" value="EAMA DOMAIN-CONTAINING PROTEIN"/>
    <property type="match status" value="1"/>
</dbReference>